<feature type="region of interest" description="Disordered" evidence="2">
    <location>
        <begin position="357"/>
        <end position="378"/>
    </location>
</feature>
<proteinExistence type="inferred from homology"/>
<dbReference type="GO" id="GO:0005783">
    <property type="term" value="C:endoplasmic reticulum"/>
    <property type="evidence" value="ECO:0007669"/>
    <property type="project" value="TreeGrafter"/>
</dbReference>
<feature type="domain" description="Protein phosphatase 1 regulatory subunit 15A/B C-terminal" evidence="3">
    <location>
        <begin position="554"/>
        <end position="698"/>
    </location>
</feature>
<dbReference type="GO" id="GO:0000164">
    <property type="term" value="C:protein phosphatase type 1 complex"/>
    <property type="evidence" value="ECO:0007669"/>
    <property type="project" value="TreeGrafter"/>
</dbReference>
<dbReference type="EMBL" id="JABFDY010000019">
    <property type="protein sequence ID" value="KAF7693320.1"/>
    <property type="molecule type" value="Genomic_DNA"/>
</dbReference>
<dbReference type="InterPro" id="IPR051254">
    <property type="entry name" value="PPP1R15"/>
</dbReference>
<name>A0A8T0AN45_SILME</name>
<gene>
    <name evidence="4" type="ORF">HF521_008636</name>
</gene>
<dbReference type="GO" id="GO:0034976">
    <property type="term" value="P:response to endoplasmic reticulum stress"/>
    <property type="evidence" value="ECO:0007669"/>
    <property type="project" value="TreeGrafter"/>
</dbReference>
<comment type="similarity">
    <text evidence="1">Belongs to the PPP1R15 family.</text>
</comment>
<sequence>MYRSMSSEETFSKRVSGPGTSLEVGNDGSASFWISLLSAVSRPAWSLFQKYLPGRSQTWSSEAGKSKLDFGQQLMTGLDELLPSERSSSPLSVAYVHCQHGNGVFVNSGDAESLRWLTGETLRELGIQDTRNTNCNAHQSAPMEFRYLASTRKFLSQVLNPKEGKQTEAVQHKLGIWYHGSGARASNTWWWWQGLWRSEDPQNSAPALYQTRTCAAATGTKSLHCGEPYSSGHCEPGCQRSAGAVDKPVKLVGHSSEAEWTCSECAGPSHIKESADHTGLHTERLEFLPNSVRLPSACDHSLLEHQIGTGAPATCSEVPVLTPDQDNGYSSLEEEGASARQHNMNAVCELSGLDRSAASQAGDHGHGGEEDKSTGNIHCKRFENKAEDKEEEKEQNTEPVIVHEAFPVQSTPYCQNKVIAYIMGSPCSDESDMEDSSVQESDEDDDGFDSDILDSCSDSSENSDDSDDEDEEDEEDSESDELDSESERLWNSLCQTRDPYNLRNFTAPIQTSRNPCASTSSLSPLGSPVEADSLLCSSPLSSPSPLGGTQKDMESSEEACSSMDEAESLKLWNSFSCSSDPYSPLNFQASVRTLQPVRQRCKLETRVERVVYRKEEAEERMDSGFSEAATVQGVVRLKKVTFTEEVEEFYASSDEERRGPWEEYARDRCRFQRRVQEVEESISYCLSPSFRLSIFQRLFPSS</sequence>
<feature type="compositionally biased region" description="Acidic residues" evidence="2">
    <location>
        <begin position="461"/>
        <end position="484"/>
    </location>
</feature>
<dbReference type="AlphaFoldDB" id="A0A8T0AN45"/>
<dbReference type="InterPro" id="IPR019523">
    <property type="entry name" value="Prot_Pase1_reg-su15A/B_C"/>
</dbReference>
<feature type="region of interest" description="Disordered" evidence="2">
    <location>
        <begin position="534"/>
        <end position="562"/>
    </location>
</feature>
<feature type="compositionally biased region" description="Acidic residues" evidence="2">
    <location>
        <begin position="429"/>
        <end position="452"/>
    </location>
</feature>
<feature type="region of interest" description="Disordered" evidence="2">
    <location>
        <begin position="384"/>
        <end position="403"/>
    </location>
</feature>
<dbReference type="PANTHER" id="PTHR16489:SF11">
    <property type="entry name" value="PROTEIN PHOSPHATASE 1 REGULATORY SUBUNIT 15B"/>
    <property type="match status" value="1"/>
</dbReference>
<dbReference type="OrthoDB" id="5976067at2759"/>
<organism evidence="4 5">
    <name type="scientific">Silurus meridionalis</name>
    <name type="common">Southern catfish</name>
    <name type="synonym">Silurus soldatovi meridionalis</name>
    <dbReference type="NCBI Taxonomy" id="175797"/>
    <lineage>
        <taxon>Eukaryota</taxon>
        <taxon>Metazoa</taxon>
        <taxon>Chordata</taxon>
        <taxon>Craniata</taxon>
        <taxon>Vertebrata</taxon>
        <taxon>Euteleostomi</taxon>
        <taxon>Actinopterygii</taxon>
        <taxon>Neopterygii</taxon>
        <taxon>Teleostei</taxon>
        <taxon>Ostariophysi</taxon>
        <taxon>Siluriformes</taxon>
        <taxon>Siluridae</taxon>
        <taxon>Silurus</taxon>
    </lineage>
</organism>
<evidence type="ECO:0000313" key="4">
    <source>
        <dbReference type="EMBL" id="KAF7693320.1"/>
    </source>
</evidence>
<evidence type="ECO:0000256" key="2">
    <source>
        <dbReference type="SAM" id="MobiDB-lite"/>
    </source>
</evidence>
<dbReference type="PANTHER" id="PTHR16489">
    <property type="entry name" value="GH11727P"/>
    <property type="match status" value="1"/>
</dbReference>
<evidence type="ECO:0000256" key="1">
    <source>
        <dbReference type="ARBA" id="ARBA00010161"/>
    </source>
</evidence>
<feature type="domain" description="Protein phosphatase 1 regulatory subunit 15A/B C-terminal" evidence="3">
    <location>
        <begin position="411"/>
        <end position="514"/>
    </location>
</feature>
<evidence type="ECO:0000259" key="3">
    <source>
        <dbReference type="Pfam" id="PF10488"/>
    </source>
</evidence>
<feature type="region of interest" description="Disordered" evidence="2">
    <location>
        <begin position="1"/>
        <end position="20"/>
    </location>
</feature>
<dbReference type="GO" id="GO:0051246">
    <property type="term" value="P:regulation of protein metabolic process"/>
    <property type="evidence" value="ECO:0007669"/>
    <property type="project" value="UniProtKB-ARBA"/>
</dbReference>
<feature type="compositionally biased region" description="Basic and acidic residues" evidence="2">
    <location>
        <begin position="363"/>
        <end position="373"/>
    </location>
</feature>
<evidence type="ECO:0000313" key="5">
    <source>
        <dbReference type="Proteomes" id="UP000606274"/>
    </source>
</evidence>
<reference evidence="4" key="1">
    <citation type="submission" date="2020-08" db="EMBL/GenBank/DDBJ databases">
        <title>Chromosome-level assembly of Southern catfish (Silurus meridionalis) provides insights into visual adaptation to the nocturnal and benthic lifestyles.</title>
        <authorList>
            <person name="Zhang Y."/>
            <person name="Wang D."/>
            <person name="Peng Z."/>
        </authorList>
    </citation>
    <scope>NUCLEOTIDE SEQUENCE</scope>
    <source>
        <strain evidence="4">SWU-2019-XX</strain>
        <tissue evidence="4">Muscle</tissue>
    </source>
</reference>
<feature type="compositionally biased region" description="Low complexity" evidence="2">
    <location>
        <begin position="534"/>
        <end position="546"/>
    </location>
</feature>
<dbReference type="Pfam" id="PF10488">
    <property type="entry name" value="PP1c_bdg"/>
    <property type="match status" value="2"/>
</dbReference>
<feature type="region of interest" description="Disordered" evidence="2">
    <location>
        <begin position="426"/>
        <end position="487"/>
    </location>
</feature>
<feature type="compositionally biased region" description="Basic and acidic residues" evidence="2">
    <location>
        <begin position="384"/>
        <end position="396"/>
    </location>
</feature>
<protein>
    <recommendedName>
        <fullName evidence="3">Protein phosphatase 1 regulatory subunit 15A/B C-terminal domain-containing protein</fullName>
    </recommendedName>
</protein>
<comment type="caution">
    <text evidence="4">The sequence shown here is derived from an EMBL/GenBank/DDBJ whole genome shotgun (WGS) entry which is preliminary data.</text>
</comment>
<keyword evidence="5" id="KW-1185">Reference proteome</keyword>
<dbReference type="Proteomes" id="UP000606274">
    <property type="component" value="Unassembled WGS sequence"/>
</dbReference>
<accession>A0A8T0AN45</accession>
<dbReference type="GO" id="GO:0019888">
    <property type="term" value="F:protein phosphatase regulator activity"/>
    <property type="evidence" value="ECO:0007669"/>
    <property type="project" value="TreeGrafter"/>
</dbReference>